<dbReference type="EMBL" id="JAAQOM010000012">
    <property type="protein sequence ID" value="NIA55762.1"/>
    <property type="molecule type" value="Genomic_DNA"/>
</dbReference>
<name>A0ABX0PEG1_9BURK</name>
<gene>
    <name evidence="1" type="ORF">HAV22_19185</name>
</gene>
<keyword evidence="2" id="KW-1185">Reference proteome</keyword>
<accession>A0ABX0PEG1</accession>
<protein>
    <submittedName>
        <fullName evidence="1">Recombinase XerD</fullName>
    </submittedName>
</protein>
<feature type="non-terminal residue" evidence="1">
    <location>
        <position position="1"/>
    </location>
</feature>
<comment type="caution">
    <text evidence="1">The sequence shown here is derived from an EMBL/GenBank/DDBJ whole genome shotgun (WGS) entry which is preliminary data.</text>
</comment>
<dbReference type="Proteomes" id="UP000716322">
    <property type="component" value="Unassembled WGS sequence"/>
</dbReference>
<reference evidence="1 2" key="1">
    <citation type="submission" date="2020-03" db="EMBL/GenBank/DDBJ databases">
        <title>Genome sequence of strain Massilia sp. TW-1.</title>
        <authorList>
            <person name="Chaudhary D.K."/>
        </authorList>
    </citation>
    <scope>NUCLEOTIDE SEQUENCE [LARGE SCALE GENOMIC DNA]</scope>
    <source>
        <strain evidence="1 2">TW-1</strain>
    </source>
</reference>
<sequence length="49" mass="5423">HVSIEHLRAIHDATHPARLRREDAPDAPRMPEAAGQAWLDALADEANDD</sequence>
<evidence type="ECO:0000313" key="2">
    <source>
        <dbReference type="Proteomes" id="UP000716322"/>
    </source>
</evidence>
<organism evidence="1 2">
    <name type="scientific">Telluria antibiotica</name>
    <dbReference type="NCBI Taxonomy" id="2717319"/>
    <lineage>
        <taxon>Bacteria</taxon>
        <taxon>Pseudomonadati</taxon>
        <taxon>Pseudomonadota</taxon>
        <taxon>Betaproteobacteria</taxon>
        <taxon>Burkholderiales</taxon>
        <taxon>Oxalobacteraceae</taxon>
        <taxon>Telluria group</taxon>
        <taxon>Telluria</taxon>
    </lineage>
</organism>
<proteinExistence type="predicted"/>
<evidence type="ECO:0000313" key="1">
    <source>
        <dbReference type="EMBL" id="NIA55762.1"/>
    </source>
</evidence>